<dbReference type="Proteomes" id="UP000807504">
    <property type="component" value="Unassembled WGS sequence"/>
</dbReference>
<protein>
    <submittedName>
        <fullName evidence="1">Uncharacterized protein</fullName>
    </submittedName>
</protein>
<evidence type="ECO:0000313" key="2">
    <source>
        <dbReference type="Proteomes" id="UP000807504"/>
    </source>
</evidence>
<keyword evidence="2" id="KW-1185">Reference proteome</keyword>
<comment type="caution">
    <text evidence="1">The sequence shown here is derived from an EMBL/GenBank/DDBJ whole genome shotgun (WGS) entry which is preliminary data.</text>
</comment>
<organism evidence="1 2">
    <name type="scientific">Argiope bruennichi</name>
    <name type="common">Wasp spider</name>
    <name type="synonym">Aranea bruennichi</name>
    <dbReference type="NCBI Taxonomy" id="94029"/>
    <lineage>
        <taxon>Eukaryota</taxon>
        <taxon>Metazoa</taxon>
        <taxon>Ecdysozoa</taxon>
        <taxon>Arthropoda</taxon>
        <taxon>Chelicerata</taxon>
        <taxon>Arachnida</taxon>
        <taxon>Araneae</taxon>
        <taxon>Araneomorphae</taxon>
        <taxon>Entelegynae</taxon>
        <taxon>Araneoidea</taxon>
        <taxon>Araneidae</taxon>
        <taxon>Argiope</taxon>
    </lineage>
</organism>
<dbReference type="AlphaFoldDB" id="A0A8T0FJF4"/>
<proteinExistence type="predicted"/>
<evidence type="ECO:0000313" key="1">
    <source>
        <dbReference type="EMBL" id="KAF8790348.1"/>
    </source>
</evidence>
<accession>A0A8T0FJF4</accession>
<gene>
    <name evidence="1" type="ORF">HNY73_005381</name>
</gene>
<dbReference type="EMBL" id="JABXBU010000011">
    <property type="protein sequence ID" value="KAF8790348.1"/>
    <property type="molecule type" value="Genomic_DNA"/>
</dbReference>
<reference evidence="1" key="2">
    <citation type="submission" date="2020-06" db="EMBL/GenBank/DDBJ databases">
        <authorList>
            <person name="Sheffer M."/>
        </authorList>
    </citation>
    <scope>NUCLEOTIDE SEQUENCE</scope>
</reference>
<name>A0A8T0FJF4_ARGBR</name>
<sequence length="173" mass="19494">MTNDCDEGTADVPLVGNRCLAAARWIDNQRISFMDAPPVRKANKYVGLVDAQQSAKCGVPAGNQVPLGWVHFLPFRSSYLLHMKLKRVPNAMHGLFPPTANSRVKGYQRGPCVKPDMHACRKLEKMKEVPKEAVDGWILSARIYPIEEDGLMNENQRKRITILAKVTTVLRRR</sequence>
<reference evidence="1" key="1">
    <citation type="journal article" date="2020" name="bioRxiv">
        <title>Chromosome-level reference genome of the European wasp spider Argiope bruennichi: a resource for studies on range expansion and evolutionary adaptation.</title>
        <authorList>
            <person name="Sheffer M.M."/>
            <person name="Hoppe A."/>
            <person name="Krehenwinkel H."/>
            <person name="Uhl G."/>
            <person name="Kuss A.W."/>
            <person name="Jensen L."/>
            <person name="Jensen C."/>
            <person name="Gillespie R.G."/>
            <person name="Hoff K.J."/>
            <person name="Prost S."/>
        </authorList>
    </citation>
    <scope>NUCLEOTIDE SEQUENCE</scope>
</reference>